<proteinExistence type="predicted"/>
<dbReference type="Pfam" id="PF13977">
    <property type="entry name" value="TetR_C_6"/>
    <property type="match status" value="1"/>
</dbReference>
<dbReference type="AlphaFoldDB" id="A0A4Q7J6J7"/>
<dbReference type="InterPro" id="IPR039538">
    <property type="entry name" value="BetI_C"/>
</dbReference>
<dbReference type="Gene3D" id="1.10.357.10">
    <property type="entry name" value="Tetracycline Repressor, domain 2"/>
    <property type="match status" value="1"/>
</dbReference>
<dbReference type="Proteomes" id="UP000292003">
    <property type="component" value="Unassembled WGS sequence"/>
</dbReference>
<sequence length="54" mass="5626">METLRLSALLDGLTMRAVLQEDSATPELLHAALRRSLRALAGSGQPGRAPAADG</sequence>
<comment type="caution">
    <text evidence="2">The sequence shown here is derived from an EMBL/GenBank/DDBJ whole genome shotgun (WGS) entry which is preliminary data.</text>
</comment>
<accession>A0A4Q7J6J7</accession>
<dbReference type="SUPFAM" id="SSF48498">
    <property type="entry name" value="Tetracyclin repressor-like, C-terminal domain"/>
    <property type="match status" value="1"/>
</dbReference>
<evidence type="ECO:0000313" key="2">
    <source>
        <dbReference type="EMBL" id="RZQ63251.1"/>
    </source>
</evidence>
<protein>
    <recommendedName>
        <fullName evidence="1">BetI-type transcriptional repressor C-terminal domain-containing protein</fullName>
    </recommendedName>
</protein>
<organism evidence="2 3">
    <name type="scientific">Amycolatopsis suaedae</name>
    <dbReference type="NCBI Taxonomy" id="2510978"/>
    <lineage>
        <taxon>Bacteria</taxon>
        <taxon>Bacillati</taxon>
        <taxon>Actinomycetota</taxon>
        <taxon>Actinomycetes</taxon>
        <taxon>Pseudonocardiales</taxon>
        <taxon>Pseudonocardiaceae</taxon>
        <taxon>Amycolatopsis</taxon>
    </lineage>
</organism>
<gene>
    <name evidence="2" type="ORF">EWH70_14710</name>
</gene>
<evidence type="ECO:0000313" key="3">
    <source>
        <dbReference type="Proteomes" id="UP000292003"/>
    </source>
</evidence>
<reference evidence="2 3" key="1">
    <citation type="submission" date="2019-02" db="EMBL/GenBank/DDBJ databases">
        <title>Draft genome sequence of Amycolatopsis sp. 8-3EHSu isolated from roots of Suaeda maritima.</title>
        <authorList>
            <person name="Duangmal K."/>
            <person name="Chantavorakit T."/>
        </authorList>
    </citation>
    <scope>NUCLEOTIDE SEQUENCE [LARGE SCALE GENOMIC DNA]</scope>
    <source>
        <strain evidence="2 3">8-3EHSu</strain>
    </source>
</reference>
<dbReference type="InterPro" id="IPR036271">
    <property type="entry name" value="Tet_transcr_reg_TetR-rel_C_sf"/>
</dbReference>
<evidence type="ECO:0000259" key="1">
    <source>
        <dbReference type="Pfam" id="PF13977"/>
    </source>
</evidence>
<dbReference type="RefSeq" id="WP_130476255.1">
    <property type="nucleotide sequence ID" value="NZ_SFCC01000007.1"/>
</dbReference>
<feature type="domain" description="BetI-type transcriptional repressor C-terminal" evidence="1">
    <location>
        <begin position="2"/>
        <end position="41"/>
    </location>
</feature>
<keyword evidence="3" id="KW-1185">Reference proteome</keyword>
<name>A0A4Q7J6J7_9PSEU</name>
<dbReference type="EMBL" id="SFCC01000007">
    <property type="protein sequence ID" value="RZQ63251.1"/>
    <property type="molecule type" value="Genomic_DNA"/>
</dbReference>